<gene>
    <name evidence="1" type="ORF">BREV_BREV_01308</name>
</gene>
<dbReference type="AlphaFoldDB" id="A0A7Z8Y2G9"/>
<organism evidence="1 2">
    <name type="scientific">Brevundimonas mediterranea</name>
    <dbReference type="NCBI Taxonomy" id="74329"/>
    <lineage>
        <taxon>Bacteria</taxon>
        <taxon>Pseudomonadati</taxon>
        <taxon>Pseudomonadota</taxon>
        <taxon>Alphaproteobacteria</taxon>
        <taxon>Caulobacterales</taxon>
        <taxon>Caulobacteraceae</taxon>
        <taxon>Brevundimonas</taxon>
    </lineage>
</organism>
<sequence length="86" mass="9679">MVANRACRFVVVWRLLTLADFCLQEDQSIHFERSCDLFNNLQCGIAPASFQLTNVAVGQTNIVSERFQGDPFRDAPLTHVSSKYNG</sequence>
<reference evidence="1 2" key="1">
    <citation type="submission" date="2018-11" db="EMBL/GenBank/DDBJ databases">
        <authorList>
            <person name="Peiro R."/>
            <person name="Begona"/>
            <person name="Cbmso G."/>
            <person name="Lopez M."/>
            <person name="Gonzalez S."/>
            <person name="Sacristan E."/>
            <person name="Castillo E."/>
        </authorList>
    </citation>
    <scope>NUCLEOTIDE SEQUENCE [LARGE SCALE GENOMIC DNA]</scope>
    <source>
        <strain evidence="1">Brev_genome</strain>
    </source>
</reference>
<name>A0A7Z8Y2G9_9CAUL</name>
<proteinExistence type="predicted"/>
<protein>
    <submittedName>
        <fullName evidence="1">Uncharacterized protein</fullName>
    </submittedName>
</protein>
<keyword evidence="2" id="KW-1185">Reference proteome</keyword>
<accession>A0A7Z8Y2G9</accession>
<dbReference type="Proteomes" id="UP000289220">
    <property type="component" value="Unassembled WGS sequence"/>
</dbReference>
<comment type="caution">
    <text evidence="1">The sequence shown here is derived from an EMBL/GenBank/DDBJ whole genome shotgun (WGS) entry which is preliminary data.</text>
</comment>
<evidence type="ECO:0000313" key="2">
    <source>
        <dbReference type="Proteomes" id="UP000289220"/>
    </source>
</evidence>
<dbReference type="EMBL" id="UXHF01000020">
    <property type="protein sequence ID" value="VDC49659.1"/>
    <property type="molecule type" value="Genomic_DNA"/>
</dbReference>
<evidence type="ECO:0000313" key="1">
    <source>
        <dbReference type="EMBL" id="VDC49659.1"/>
    </source>
</evidence>